<evidence type="ECO:0000313" key="2">
    <source>
        <dbReference type="EMBL" id="KAB1644029.1"/>
    </source>
</evidence>
<accession>A0A7J5BD03</accession>
<dbReference type="InterPro" id="IPR021443">
    <property type="entry name" value="DUF3093"/>
</dbReference>
<organism evidence="2 3">
    <name type="scientific">Gulosibacter chungangensis</name>
    <dbReference type="NCBI Taxonomy" id="979746"/>
    <lineage>
        <taxon>Bacteria</taxon>
        <taxon>Bacillati</taxon>
        <taxon>Actinomycetota</taxon>
        <taxon>Actinomycetes</taxon>
        <taxon>Micrococcales</taxon>
        <taxon>Microbacteriaceae</taxon>
        <taxon>Gulosibacter</taxon>
    </lineage>
</organism>
<dbReference type="Proteomes" id="UP000433493">
    <property type="component" value="Unassembled WGS sequence"/>
</dbReference>
<name>A0A7J5BD03_9MICO</name>
<evidence type="ECO:0000256" key="1">
    <source>
        <dbReference type="SAM" id="Phobius"/>
    </source>
</evidence>
<keyword evidence="1" id="KW-0472">Membrane</keyword>
<reference evidence="2 3" key="1">
    <citation type="submission" date="2019-09" db="EMBL/GenBank/DDBJ databases">
        <title>Phylogeny of genus Pseudoclavibacter and closely related genus.</title>
        <authorList>
            <person name="Li Y."/>
        </authorList>
    </citation>
    <scope>NUCLEOTIDE SEQUENCE [LARGE SCALE GENOMIC DNA]</scope>
    <source>
        <strain evidence="2 3">KCTC 13959</strain>
    </source>
</reference>
<dbReference type="RefSeq" id="WP_158051532.1">
    <property type="nucleotide sequence ID" value="NZ_WBKB01000002.1"/>
</dbReference>
<evidence type="ECO:0000313" key="3">
    <source>
        <dbReference type="Proteomes" id="UP000433493"/>
    </source>
</evidence>
<feature type="transmembrane region" description="Helical" evidence="1">
    <location>
        <begin position="37"/>
        <end position="54"/>
    </location>
</feature>
<keyword evidence="3" id="KW-1185">Reference proteome</keyword>
<gene>
    <name evidence="2" type="ORF">F8O05_04325</name>
</gene>
<proteinExistence type="predicted"/>
<keyword evidence="1" id="KW-1133">Transmembrane helix</keyword>
<dbReference type="AlphaFoldDB" id="A0A7J5BD03"/>
<dbReference type="EMBL" id="WBKB01000002">
    <property type="protein sequence ID" value="KAB1644029.1"/>
    <property type="molecule type" value="Genomic_DNA"/>
</dbReference>
<comment type="caution">
    <text evidence="2">The sequence shown here is derived from an EMBL/GenBank/DDBJ whole genome shotgun (WGS) entry which is preliminary data.</text>
</comment>
<feature type="transmembrane region" description="Helical" evidence="1">
    <location>
        <begin position="12"/>
        <end position="31"/>
    </location>
</feature>
<protein>
    <submittedName>
        <fullName evidence="2">DUF3093 domain-containing protein</fullName>
    </submittedName>
</protein>
<dbReference type="OrthoDB" id="3217020at2"/>
<sequence>MIYRERVSPSIWVYIIGAMIVPAVFVVFMPINKLVGGILAIALYAGYLITLYTGSPMIEVDKTTLRVGSAKVPLQHVGTATAHPTADDARLQAGPNLDARAWTCLRGWVSTSAQVEIVDEHDPIPYWLFSTREPEKVVAAIREATSQLPETK</sequence>
<keyword evidence="1" id="KW-0812">Transmembrane</keyword>
<dbReference type="Pfam" id="PF11292">
    <property type="entry name" value="DUF3093"/>
    <property type="match status" value="1"/>
</dbReference>